<evidence type="ECO:0000256" key="5">
    <source>
        <dbReference type="SAM" id="Phobius"/>
    </source>
</evidence>
<sequence>MPIPETYHTALLGILVVVTTLVIQMMVAAVSKAKQPGAIPGKMDAELSHSSFVFRANRTFANSIDNAPALLGAAVLAILAGAGATWVAIWIWVYALARITHMALYYGISTEKNPSPRSHFFILGLIANIALIIQAGLALT</sequence>
<protein>
    <submittedName>
        <fullName evidence="6">MAPEG family protein</fullName>
    </submittedName>
</protein>
<evidence type="ECO:0000256" key="1">
    <source>
        <dbReference type="ARBA" id="ARBA00004370"/>
    </source>
</evidence>
<feature type="transmembrane region" description="Helical" evidence="5">
    <location>
        <begin position="118"/>
        <end position="139"/>
    </location>
</feature>
<keyword evidence="4 5" id="KW-0472">Membrane</keyword>
<comment type="subcellular location">
    <subcellularLocation>
        <location evidence="1">Membrane</location>
    </subcellularLocation>
</comment>
<organism evidence="6 7">
    <name type="scientific">Halioglobus maricola</name>
    <dbReference type="NCBI Taxonomy" id="2601894"/>
    <lineage>
        <taxon>Bacteria</taxon>
        <taxon>Pseudomonadati</taxon>
        <taxon>Pseudomonadota</taxon>
        <taxon>Gammaproteobacteria</taxon>
        <taxon>Cellvibrionales</taxon>
        <taxon>Halieaceae</taxon>
        <taxon>Halioglobus</taxon>
    </lineage>
</organism>
<dbReference type="Proteomes" id="UP000326287">
    <property type="component" value="Chromosome"/>
</dbReference>
<evidence type="ECO:0000313" key="7">
    <source>
        <dbReference type="Proteomes" id="UP000326287"/>
    </source>
</evidence>
<evidence type="ECO:0000256" key="3">
    <source>
        <dbReference type="ARBA" id="ARBA00022989"/>
    </source>
</evidence>
<dbReference type="RefSeq" id="WP_152662286.1">
    <property type="nucleotide sequence ID" value="NZ_CP036422.1"/>
</dbReference>
<name>A0A5P9NK12_9GAMM</name>
<dbReference type="GO" id="GO:0016020">
    <property type="term" value="C:membrane"/>
    <property type="evidence" value="ECO:0007669"/>
    <property type="project" value="UniProtKB-SubCell"/>
</dbReference>
<proteinExistence type="predicted"/>
<dbReference type="EMBL" id="CP036422">
    <property type="protein sequence ID" value="QFU76181.1"/>
    <property type="molecule type" value="Genomic_DNA"/>
</dbReference>
<keyword evidence="2 5" id="KW-0812">Transmembrane</keyword>
<gene>
    <name evidence="6" type="ORF">EY643_11200</name>
</gene>
<evidence type="ECO:0000256" key="4">
    <source>
        <dbReference type="ARBA" id="ARBA00023136"/>
    </source>
</evidence>
<dbReference type="Pfam" id="PF01124">
    <property type="entry name" value="MAPEG"/>
    <property type="match status" value="1"/>
</dbReference>
<accession>A0A5P9NK12</accession>
<keyword evidence="3 5" id="KW-1133">Transmembrane helix</keyword>
<keyword evidence="7" id="KW-1185">Reference proteome</keyword>
<dbReference type="Gene3D" id="1.20.120.550">
    <property type="entry name" value="Membrane associated eicosanoid/glutathione metabolism-like domain"/>
    <property type="match status" value="1"/>
</dbReference>
<evidence type="ECO:0000256" key="2">
    <source>
        <dbReference type="ARBA" id="ARBA00022692"/>
    </source>
</evidence>
<dbReference type="OrthoDB" id="5880499at2"/>
<reference evidence="6 7" key="1">
    <citation type="submission" date="2019-02" db="EMBL/GenBank/DDBJ databases">
        <authorList>
            <person name="Li S.-H."/>
        </authorList>
    </citation>
    <scope>NUCLEOTIDE SEQUENCE [LARGE SCALE GENOMIC DNA]</scope>
    <source>
        <strain evidence="6 7">IMCC14385</strain>
    </source>
</reference>
<feature type="transmembrane region" description="Helical" evidence="5">
    <location>
        <begin position="69"/>
        <end position="97"/>
    </location>
</feature>
<dbReference type="SUPFAM" id="SSF161084">
    <property type="entry name" value="MAPEG domain-like"/>
    <property type="match status" value="1"/>
</dbReference>
<evidence type="ECO:0000313" key="6">
    <source>
        <dbReference type="EMBL" id="QFU76181.1"/>
    </source>
</evidence>
<dbReference type="InterPro" id="IPR001129">
    <property type="entry name" value="Membr-assoc_MAPEG"/>
</dbReference>
<dbReference type="AlphaFoldDB" id="A0A5P9NK12"/>
<dbReference type="KEGG" id="halc:EY643_11200"/>
<dbReference type="InterPro" id="IPR023352">
    <property type="entry name" value="MAPEG-like_dom_sf"/>
</dbReference>